<evidence type="ECO:0000259" key="2">
    <source>
        <dbReference type="Pfam" id="PF05699"/>
    </source>
</evidence>
<feature type="region of interest" description="Disordered" evidence="1">
    <location>
        <begin position="230"/>
        <end position="314"/>
    </location>
</feature>
<dbReference type="EMBL" id="KI684049">
    <property type="protein sequence ID" value="ETK96568.1"/>
    <property type="molecule type" value="Genomic_DNA"/>
</dbReference>
<evidence type="ECO:0000256" key="1">
    <source>
        <dbReference type="SAM" id="MobiDB-lite"/>
    </source>
</evidence>
<proteinExistence type="predicted"/>
<sequence length="404" mass="45836">MLTFLLNPATADDCRELIQQTDHNKRVVEVEERLVQGGSTQTDTAEQQRIIDVKEAVKVVSSAQLAKFAVYYYRRLIDDDFGFIRSDLIEWIENTLTSAHPKEFRFNKVKFWKHVKKENPASVLPDLAIRLLSITVNTATTERLFSELGMIHTPRRNKMTTRKTQDIQCIRQHIRERDHMSSQHEPTTTKILDPTERPLVDRVTCDEVELATYASPGNQHQATIQTGQFSANRLPPSTPQGPSWTPMAPASNNPPSQRKSPAATRRSTPTSQTPLRRSARQRTPTPQASQERQGSHPASENDDLDDIGDGVDGEDVFPRWKEYLDEVLEDDEFGNEFAISQLNDSYHNWEFERIPSPDATPFPVVDDTQFPQEKRISGIRALKASLSALFSTTTPNSPRTCQNV</sequence>
<dbReference type="Pfam" id="PF05699">
    <property type="entry name" value="Dimer_Tnp_hAT"/>
    <property type="match status" value="1"/>
</dbReference>
<dbReference type="GO" id="GO:0046983">
    <property type="term" value="F:protein dimerization activity"/>
    <property type="evidence" value="ECO:0007669"/>
    <property type="project" value="InterPro"/>
</dbReference>
<dbReference type="InterPro" id="IPR008906">
    <property type="entry name" value="HATC_C_dom"/>
</dbReference>
<feature type="compositionally biased region" description="Acidic residues" evidence="1">
    <location>
        <begin position="300"/>
        <end position="314"/>
    </location>
</feature>
<dbReference type="AlphaFoldDB" id="W2HMU9"/>
<dbReference type="InterPro" id="IPR012337">
    <property type="entry name" value="RNaseH-like_sf"/>
</dbReference>
<feature type="compositionally biased region" description="Polar residues" evidence="1">
    <location>
        <begin position="250"/>
        <end position="298"/>
    </location>
</feature>
<reference evidence="3" key="1">
    <citation type="submission" date="2013-11" db="EMBL/GenBank/DDBJ databases">
        <title>The Genome Sequence of Phytophthora parasitica CJ02B3.</title>
        <authorList>
            <consortium name="The Broad Institute Genomics Platform"/>
            <person name="Russ C."/>
            <person name="Tyler B."/>
            <person name="Panabieres F."/>
            <person name="Shan W."/>
            <person name="Tripathy S."/>
            <person name="Grunwald N."/>
            <person name="Machado M."/>
            <person name="Johnson C.S."/>
            <person name="Arredondo F."/>
            <person name="Hong C."/>
            <person name="Coffey M."/>
            <person name="Young S.K."/>
            <person name="Zeng Q."/>
            <person name="Gargeya S."/>
            <person name="Fitzgerald M."/>
            <person name="Abouelleil A."/>
            <person name="Alvarado L."/>
            <person name="Chapman S.B."/>
            <person name="Gainer-Dewar J."/>
            <person name="Goldberg J."/>
            <person name="Griggs A."/>
            <person name="Gujja S."/>
            <person name="Hansen M."/>
            <person name="Howarth C."/>
            <person name="Imamovic A."/>
            <person name="Ireland A."/>
            <person name="Larimer J."/>
            <person name="McCowan C."/>
            <person name="Murphy C."/>
            <person name="Pearson M."/>
            <person name="Poon T.W."/>
            <person name="Priest M."/>
            <person name="Roberts A."/>
            <person name="Saif S."/>
            <person name="Shea T."/>
            <person name="Sykes S."/>
            <person name="Wortman J."/>
            <person name="Nusbaum C."/>
            <person name="Birren B."/>
        </authorList>
    </citation>
    <scope>NUCLEOTIDE SEQUENCE [LARGE SCALE GENOMIC DNA]</scope>
    <source>
        <strain evidence="3">CJ02B3</strain>
    </source>
</reference>
<evidence type="ECO:0000313" key="3">
    <source>
        <dbReference type="EMBL" id="ETK96568.1"/>
    </source>
</evidence>
<name>W2HMU9_PHYNI</name>
<dbReference type="Proteomes" id="UP000053236">
    <property type="component" value="Unassembled WGS sequence"/>
</dbReference>
<gene>
    <name evidence="3" type="ORF">L915_00753</name>
</gene>
<protein>
    <recommendedName>
        <fullName evidence="2">HAT C-terminal dimerisation domain-containing protein</fullName>
    </recommendedName>
</protein>
<dbReference type="VEuPathDB" id="FungiDB:PPTG_00682"/>
<feature type="domain" description="HAT C-terminal dimerisation" evidence="2">
    <location>
        <begin position="105"/>
        <end position="173"/>
    </location>
</feature>
<dbReference type="SUPFAM" id="SSF53098">
    <property type="entry name" value="Ribonuclease H-like"/>
    <property type="match status" value="1"/>
</dbReference>
<organism evidence="3">
    <name type="scientific">Phytophthora nicotianae</name>
    <name type="common">Potato buckeye rot agent</name>
    <name type="synonym">Phytophthora parasitica</name>
    <dbReference type="NCBI Taxonomy" id="4792"/>
    <lineage>
        <taxon>Eukaryota</taxon>
        <taxon>Sar</taxon>
        <taxon>Stramenopiles</taxon>
        <taxon>Oomycota</taxon>
        <taxon>Peronosporomycetes</taxon>
        <taxon>Peronosporales</taxon>
        <taxon>Peronosporaceae</taxon>
        <taxon>Phytophthora</taxon>
    </lineage>
</organism>
<accession>W2HMU9</accession>